<organism evidence="2 3">
    <name type="scientific">Albidovulum salinarum</name>
    <dbReference type="NCBI Taxonomy" id="2984153"/>
    <lineage>
        <taxon>Bacteria</taxon>
        <taxon>Pseudomonadati</taxon>
        <taxon>Pseudomonadota</taxon>
        <taxon>Alphaproteobacteria</taxon>
        <taxon>Rhodobacterales</taxon>
        <taxon>Paracoccaceae</taxon>
        <taxon>Albidovulum</taxon>
    </lineage>
</organism>
<proteinExistence type="predicted"/>
<sequence>MDFTQTLHDLIDFRSFSNLWYWIALAVTWSAASHRVLGIPFDMVMRARRLGGKAEQDLQDIVRVNVTRILYIGREAGVILMAMFSFVLTTLGLLGFLYRVEFCQAIFLIALPMSLVGLLSLATAARIEEHDEQGEVLRRRLSMHRIMVQAIGIVSIFVTAFWGMLQNMNLSILPG</sequence>
<accession>A0ABT2WYW5</accession>
<feature type="transmembrane region" description="Helical" evidence="1">
    <location>
        <begin position="104"/>
        <end position="125"/>
    </location>
</feature>
<gene>
    <name evidence="2" type="ORF">OEZ60_02510</name>
</gene>
<dbReference type="EMBL" id="JAOVQO010000002">
    <property type="protein sequence ID" value="MCU9846866.1"/>
    <property type="molecule type" value="Genomic_DNA"/>
</dbReference>
<protein>
    <submittedName>
        <fullName evidence="2">Component of SufBCD complex</fullName>
    </submittedName>
</protein>
<reference evidence="2 3" key="1">
    <citation type="submission" date="2022-10" db="EMBL/GenBank/DDBJ databases">
        <title>Defluviimonas sp. nov., isolated from ocean surface sediments.</title>
        <authorList>
            <person name="He W."/>
            <person name="Wang L."/>
            <person name="Zhang D.-F."/>
        </authorList>
    </citation>
    <scope>NUCLEOTIDE SEQUENCE [LARGE SCALE GENOMIC DNA]</scope>
    <source>
        <strain evidence="2 3">WL0024</strain>
    </source>
</reference>
<keyword evidence="1" id="KW-0472">Membrane</keyword>
<keyword evidence="1" id="KW-1133">Transmembrane helix</keyword>
<evidence type="ECO:0000313" key="3">
    <source>
        <dbReference type="Proteomes" id="UP001209535"/>
    </source>
</evidence>
<feature type="transmembrane region" description="Helical" evidence="1">
    <location>
        <begin position="78"/>
        <end position="98"/>
    </location>
</feature>
<keyword evidence="1" id="KW-0812">Transmembrane</keyword>
<evidence type="ECO:0000313" key="2">
    <source>
        <dbReference type="EMBL" id="MCU9846866.1"/>
    </source>
</evidence>
<feature type="transmembrane region" description="Helical" evidence="1">
    <location>
        <begin position="20"/>
        <end position="41"/>
    </location>
</feature>
<keyword evidence="3" id="KW-1185">Reference proteome</keyword>
<dbReference type="RefSeq" id="WP_263332899.1">
    <property type="nucleotide sequence ID" value="NZ_JAOVQO010000002.1"/>
</dbReference>
<name>A0ABT2WYW5_9RHOB</name>
<comment type="caution">
    <text evidence="2">The sequence shown here is derived from an EMBL/GenBank/DDBJ whole genome shotgun (WGS) entry which is preliminary data.</text>
</comment>
<feature type="transmembrane region" description="Helical" evidence="1">
    <location>
        <begin position="146"/>
        <end position="165"/>
    </location>
</feature>
<dbReference type="Proteomes" id="UP001209535">
    <property type="component" value="Unassembled WGS sequence"/>
</dbReference>
<evidence type="ECO:0000256" key="1">
    <source>
        <dbReference type="SAM" id="Phobius"/>
    </source>
</evidence>